<feature type="transmembrane region" description="Helical" evidence="4">
    <location>
        <begin position="627"/>
        <end position="645"/>
    </location>
</feature>
<feature type="transmembrane region" description="Helical" evidence="4">
    <location>
        <begin position="670"/>
        <end position="690"/>
    </location>
</feature>
<keyword evidence="4" id="KW-1133">Transmembrane helix</keyword>
<comment type="caution">
    <text evidence="6">The sequence shown here is derived from an EMBL/GenBank/DDBJ whole genome shotgun (WGS) entry which is preliminary data.</text>
</comment>
<sequence>MDEFETRSPIVFSVTLALCVCSTVFVFFRMVSRICIVRRTGWDDYFMILAWLFSFGLSFAICYGTFVGLGRHERDVPDRWTAPLKRTEYVFSVLYNPTLMATKTSILVFYFSLSKSRNFFRWGVITTMVVVNVAGLALTILNIDQCRPLSAAFKNTVPANASCTDIVTLYLSSAPVNIITDLAILFLPMPILTSMRLPKKQKVILLITFGFGVFVAVVDVVRIAYLQSAATTRLRDIQAHRNDDDGNDTRNASDFSWYASLSFMWSAIETNVGIMCACVPALKPLVSRFIPRILRDAGDTMVSITHRRATTTSMDMANAQRIPSISGLMGLERPPPARTASNANNNGSNRDSIGMMNFLTTPDMNEFPPMERSPTALTNSTRHTRAESRNFFDFVNFKRQKSMVHLTNNESYFPITMVTILFFVWGFAYGLLDVLNGQFQEIAQMSRGETVSIHCLYYAGYFVGPLTFGRFVLKRWGFKACYIVGLVIYACGTLVFWPSAVLTSYPAFLISNFIVGMGLSCLELAANPFIFLCGPSQYGEIRLCVSQGVQAVGTVVSPLLASKVLFKIDANSLIDVQWTYLGISLFTVLLAVAFWYVPLPEATDDELEDSVERADDANHAKIGQFKVVWITLGVGIFAMWCYVGFQESVSTSFGTYLKYEASYINRTNHFAYAHTAFAVARFLAAFSAIWIKPRWILLVCFIGVMVFSIVAMHATKDLSAITIIFVYFFEGPIFPLVFSQALRGLGRHTRVGSACLTAAISGGAIIPPITDAVTDGHGTSYAYCVVVAAAAFGTILPIYLSFLPQARTLADPTNSAAYVPDSRPVSPMTPGRRFSRTLFNLKNRKGKEGEAGLPTVEQKERDSWPSDSSAGQPDPSV</sequence>
<evidence type="ECO:0000313" key="6">
    <source>
        <dbReference type="EMBL" id="KAF2086130.1"/>
    </source>
</evidence>
<feature type="transmembrane region" description="Helical" evidence="4">
    <location>
        <begin position="780"/>
        <end position="800"/>
    </location>
</feature>
<dbReference type="Pfam" id="PF20684">
    <property type="entry name" value="Fung_rhodopsin"/>
    <property type="match status" value="1"/>
</dbReference>
<dbReference type="OrthoDB" id="546893at2759"/>
<feature type="transmembrane region" description="Helical" evidence="4">
    <location>
        <begin position="411"/>
        <end position="431"/>
    </location>
</feature>
<feature type="transmembrane region" description="Helical" evidence="4">
    <location>
        <begin position="204"/>
        <end position="225"/>
    </location>
</feature>
<dbReference type="AlphaFoldDB" id="A0A9P4LU38"/>
<keyword evidence="4" id="KW-0472">Membrane</keyword>
<dbReference type="PANTHER" id="PTHR43702">
    <property type="entry name" value="L-FUCOSE-PROTON SYMPORTER"/>
    <property type="match status" value="1"/>
</dbReference>
<dbReference type="InterPro" id="IPR050375">
    <property type="entry name" value="MFS_TsgA-like"/>
</dbReference>
<keyword evidence="7" id="KW-1185">Reference proteome</keyword>
<feature type="transmembrane region" description="Helical" evidence="4">
    <location>
        <begin position="6"/>
        <end position="28"/>
    </location>
</feature>
<reference evidence="6" key="1">
    <citation type="journal article" date="2020" name="Stud. Mycol.">
        <title>101 Dothideomycetes genomes: a test case for predicting lifestyles and emergence of pathogens.</title>
        <authorList>
            <person name="Haridas S."/>
            <person name="Albert R."/>
            <person name="Binder M."/>
            <person name="Bloem J."/>
            <person name="Labutti K."/>
            <person name="Salamov A."/>
            <person name="Andreopoulos B."/>
            <person name="Baker S."/>
            <person name="Barry K."/>
            <person name="Bills G."/>
            <person name="Bluhm B."/>
            <person name="Cannon C."/>
            <person name="Castanera R."/>
            <person name="Culley D."/>
            <person name="Daum C."/>
            <person name="Ezra D."/>
            <person name="Gonzalez J."/>
            <person name="Henrissat B."/>
            <person name="Kuo A."/>
            <person name="Liang C."/>
            <person name="Lipzen A."/>
            <person name="Lutzoni F."/>
            <person name="Magnuson J."/>
            <person name="Mondo S."/>
            <person name="Nolan M."/>
            <person name="Ohm R."/>
            <person name="Pangilinan J."/>
            <person name="Park H.-J."/>
            <person name="Ramirez L."/>
            <person name="Alfaro M."/>
            <person name="Sun H."/>
            <person name="Tritt A."/>
            <person name="Yoshinaga Y."/>
            <person name="Zwiers L.-H."/>
            <person name="Turgeon B."/>
            <person name="Goodwin S."/>
            <person name="Spatafora J."/>
            <person name="Crous P."/>
            <person name="Grigoriev I."/>
        </authorList>
    </citation>
    <scope>NUCLEOTIDE SEQUENCE</scope>
    <source>
        <strain evidence="6">CBS 121410</strain>
    </source>
</reference>
<proteinExistence type="predicted"/>
<keyword evidence="2" id="KW-1003">Cell membrane</keyword>
<dbReference type="Proteomes" id="UP000799776">
    <property type="component" value="Unassembled WGS sequence"/>
</dbReference>
<protein>
    <submittedName>
        <fullName evidence="6">MFS monosaccharide transporter-like protein</fullName>
    </submittedName>
</protein>
<feature type="transmembrane region" description="Helical" evidence="4">
    <location>
        <begin position="751"/>
        <end position="768"/>
    </location>
</feature>
<dbReference type="PANTHER" id="PTHR43702:SF13">
    <property type="entry name" value="MONOSACCHARIDE TRANSPORTER, PUTATIVE (AFU_ORTHOLOGUE AFUA_4G06630)-RELATED"/>
    <property type="match status" value="1"/>
</dbReference>
<evidence type="ECO:0000256" key="3">
    <source>
        <dbReference type="SAM" id="MobiDB-lite"/>
    </source>
</evidence>
<gene>
    <name evidence="6" type="ORF">K490DRAFT_45253</name>
</gene>
<dbReference type="InterPro" id="IPR036259">
    <property type="entry name" value="MFS_trans_sf"/>
</dbReference>
<name>A0A9P4LU38_9PEZI</name>
<feature type="transmembrane region" description="Helical" evidence="4">
    <location>
        <begin position="119"/>
        <end position="141"/>
    </location>
</feature>
<dbReference type="SUPFAM" id="SSF103473">
    <property type="entry name" value="MFS general substrate transporter"/>
    <property type="match status" value="1"/>
</dbReference>
<evidence type="ECO:0000256" key="2">
    <source>
        <dbReference type="ARBA" id="ARBA00022475"/>
    </source>
</evidence>
<keyword evidence="4" id="KW-0812">Transmembrane</keyword>
<feature type="region of interest" description="Disordered" evidence="3">
    <location>
        <begin position="813"/>
        <end position="877"/>
    </location>
</feature>
<dbReference type="GO" id="GO:0022857">
    <property type="term" value="F:transmembrane transporter activity"/>
    <property type="evidence" value="ECO:0007669"/>
    <property type="project" value="InterPro"/>
</dbReference>
<dbReference type="InterPro" id="IPR049326">
    <property type="entry name" value="Rhodopsin_dom_fungi"/>
</dbReference>
<evidence type="ECO:0000256" key="1">
    <source>
        <dbReference type="ARBA" id="ARBA00004429"/>
    </source>
</evidence>
<evidence type="ECO:0000259" key="5">
    <source>
        <dbReference type="Pfam" id="PF20684"/>
    </source>
</evidence>
<feature type="transmembrane region" description="Helical" evidence="4">
    <location>
        <begin position="695"/>
        <end position="714"/>
    </location>
</feature>
<dbReference type="GO" id="GO:0005886">
    <property type="term" value="C:plasma membrane"/>
    <property type="evidence" value="ECO:0007669"/>
    <property type="project" value="UniProtKB-SubCell"/>
</dbReference>
<dbReference type="Pfam" id="PF07690">
    <property type="entry name" value="MFS_1"/>
    <property type="match status" value="1"/>
</dbReference>
<evidence type="ECO:0000256" key="4">
    <source>
        <dbReference type="SAM" id="Phobius"/>
    </source>
</evidence>
<feature type="transmembrane region" description="Helical" evidence="4">
    <location>
        <begin position="578"/>
        <end position="597"/>
    </location>
</feature>
<feature type="domain" description="Rhodopsin" evidence="5">
    <location>
        <begin position="28"/>
        <end position="288"/>
    </location>
</feature>
<feature type="transmembrane region" description="Helical" evidence="4">
    <location>
        <begin position="720"/>
        <end position="739"/>
    </location>
</feature>
<feature type="transmembrane region" description="Helical" evidence="4">
    <location>
        <begin position="48"/>
        <end position="69"/>
    </location>
</feature>
<comment type="subcellular location">
    <subcellularLocation>
        <location evidence="1">Cell inner membrane</location>
        <topology evidence="1">Multi-pass membrane protein</topology>
    </subcellularLocation>
</comment>
<feature type="transmembrane region" description="Helical" evidence="4">
    <location>
        <begin position="174"/>
        <end position="192"/>
    </location>
</feature>
<evidence type="ECO:0000313" key="7">
    <source>
        <dbReference type="Proteomes" id="UP000799776"/>
    </source>
</evidence>
<accession>A0A9P4LU38</accession>
<feature type="transmembrane region" description="Helical" evidence="4">
    <location>
        <begin position="451"/>
        <end position="473"/>
    </location>
</feature>
<dbReference type="EMBL" id="ML978726">
    <property type="protein sequence ID" value="KAF2086130.1"/>
    <property type="molecule type" value="Genomic_DNA"/>
</dbReference>
<dbReference type="InterPro" id="IPR011701">
    <property type="entry name" value="MFS"/>
</dbReference>
<feature type="transmembrane region" description="Helical" evidence="4">
    <location>
        <begin position="480"/>
        <end position="497"/>
    </location>
</feature>
<dbReference type="Gene3D" id="1.20.1250.20">
    <property type="entry name" value="MFS general substrate transporter like domains"/>
    <property type="match status" value="2"/>
</dbReference>
<organism evidence="6 7">
    <name type="scientific">Saccharata proteae CBS 121410</name>
    <dbReference type="NCBI Taxonomy" id="1314787"/>
    <lineage>
        <taxon>Eukaryota</taxon>
        <taxon>Fungi</taxon>
        <taxon>Dikarya</taxon>
        <taxon>Ascomycota</taxon>
        <taxon>Pezizomycotina</taxon>
        <taxon>Dothideomycetes</taxon>
        <taxon>Dothideomycetes incertae sedis</taxon>
        <taxon>Botryosphaeriales</taxon>
        <taxon>Saccharataceae</taxon>
        <taxon>Saccharata</taxon>
    </lineage>
</organism>